<comment type="caution">
    <text evidence="10">The sequence shown here is derived from an EMBL/GenBank/DDBJ whole genome shotgun (WGS) entry which is preliminary data.</text>
</comment>
<dbReference type="Proteomes" id="UP000077164">
    <property type="component" value="Unassembled WGS sequence"/>
</dbReference>
<dbReference type="InterPro" id="IPR039426">
    <property type="entry name" value="TonB-dep_rcpt-like"/>
</dbReference>
<feature type="domain" description="TonB-dependent receptor plug" evidence="9">
    <location>
        <begin position="117"/>
        <end position="224"/>
    </location>
</feature>
<organism evidence="10 11">
    <name type="scientific">Flavobacterium fryxellicola</name>
    <dbReference type="NCBI Taxonomy" id="249352"/>
    <lineage>
        <taxon>Bacteria</taxon>
        <taxon>Pseudomonadati</taxon>
        <taxon>Bacteroidota</taxon>
        <taxon>Flavobacteriia</taxon>
        <taxon>Flavobacteriales</taxon>
        <taxon>Flavobacteriaceae</taxon>
        <taxon>Flavobacterium</taxon>
    </lineage>
</organism>
<dbReference type="SUPFAM" id="SSF49464">
    <property type="entry name" value="Carboxypeptidase regulatory domain-like"/>
    <property type="match status" value="1"/>
</dbReference>
<dbReference type="AlphaFoldDB" id="A0A167U7K0"/>
<keyword evidence="5 7" id="KW-0472">Membrane</keyword>
<evidence type="ECO:0000259" key="9">
    <source>
        <dbReference type="Pfam" id="PF07715"/>
    </source>
</evidence>
<dbReference type="InterPro" id="IPR023997">
    <property type="entry name" value="TonB-dep_OMP_SusC/RagA_CS"/>
</dbReference>
<keyword evidence="2 7" id="KW-0813">Transport</keyword>
<gene>
    <name evidence="10" type="ORF">FBFR_15235</name>
</gene>
<keyword evidence="3 7" id="KW-1134">Transmembrane beta strand</keyword>
<dbReference type="Gene3D" id="2.40.170.20">
    <property type="entry name" value="TonB-dependent receptor, beta-barrel domain"/>
    <property type="match status" value="1"/>
</dbReference>
<dbReference type="Gene3D" id="2.60.40.1120">
    <property type="entry name" value="Carboxypeptidase-like, regulatory domain"/>
    <property type="match status" value="1"/>
</dbReference>
<evidence type="ECO:0000256" key="8">
    <source>
        <dbReference type="SAM" id="SignalP"/>
    </source>
</evidence>
<evidence type="ECO:0000256" key="1">
    <source>
        <dbReference type="ARBA" id="ARBA00004571"/>
    </source>
</evidence>
<dbReference type="GO" id="GO:0009279">
    <property type="term" value="C:cell outer membrane"/>
    <property type="evidence" value="ECO:0007669"/>
    <property type="project" value="UniProtKB-SubCell"/>
</dbReference>
<dbReference type="NCBIfam" id="TIGR04056">
    <property type="entry name" value="OMP_RagA_SusC"/>
    <property type="match status" value="1"/>
</dbReference>
<dbReference type="SUPFAM" id="SSF56935">
    <property type="entry name" value="Porins"/>
    <property type="match status" value="1"/>
</dbReference>
<evidence type="ECO:0000313" key="10">
    <source>
        <dbReference type="EMBL" id="OAB25334.1"/>
    </source>
</evidence>
<comment type="similarity">
    <text evidence="7">Belongs to the TonB-dependent receptor family.</text>
</comment>
<evidence type="ECO:0000256" key="3">
    <source>
        <dbReference type="ARBA" id="ARBA00022452"/>
    </source>
</evidence>
<dbReference type="STRING" id="249352.SAMN05444395_10931"/>
<dbReference type="Pfam" id="PF13715">
    <property type="entry name" value="CarbopepD_reg_2"/>
    <property type="match status" value="1"/>
</dbReference>
<feature type="signal peptide" evidence="8">
    <location>
        <begin position="1"/>
        <end position="24"/>
    </location>
</feature>
<keyword evidence="8" id="KW-0732">Signal</keyword>
<keyword evidence="11" id="KW-1185">Reference proteome</keyword>
<accession>A0A167U7K0</accession>
<reference evidence="10 11" key="1">
    <citation type="submission" date="2016-03" db="EMBL/GenBank/DDBJ databases">
        <title>Draft genome sequence of Flavobacterium fryxellicola DSM 16209.</title>
        <authorList>
            <person name="Shin S.-K."/>
            <person name="Yi H."/>
        </authorList>
    </citation>
    <scope>NUCLEOTIDE SEQUENCE [LARGE SCALE GENOMIC DNA]</scope>
    <source>
        <strain evidence="10 11">DSM 16209</strain>
    </source>
</reference>
<dbReference type="InterPro" id="IPR023996">
    <property type="entry name" value="TonB-dep_OMP_SusC/RagA"/>
</dbReference>
<dbReference type="InterPro" id="IPR012910">
    <property type="entry name" value="Plug_dom"/>
</dbReference>
<dbReference type="OrthoDB" id="9768177at2"/>
<dbReference type="EMBL" id="LVJE01000047">
    <property type="protein sequence ID" value="OAB25334.1"/>
    <property type="molecule type" value="Genomic_DNA"/>
</dbReference>
<evidence type="ECO:0000256" key="4">
    <source>
        <dbReference type="ARBA" id="ARBA00022692"/>
    </source>
</evidence>
<evidence type="ECO:0000313" key="11">
    <source>
        <dbReference type="Proteomes" id="UP000077164"/>
    </source>
</evidence>
<dbReference type="InterPro" id="IPR008969">
    <property type="entry name" value="CarboxyPept-like_regulatory"/>
</dbReference>
<evidence type="ECO:0000256" key="5">
    <source>
        <dbReference type="ARBA" id="ARBA00023136"/>
    </source>
</evidence>
<keyword evidence="6 7" id="KW-0998">Cell outer membrane</keyword>
<name>A0A167U7K0_9FLAO</name>
<dbReference type="Gene3D" id="2.170.130.10">
    <property type="entry name" value="TonB-dependent receptor, plug domain"/>
    <property type="match status" value="1"/>
</dbReference>
<sequence length="1019" mass="112178">MKMKKQFILLVSFILLFVMQSMIAQTTNVSGVILDQAGLPVPGVNISEKGAKNNTLSDYDGKFSINSSKPNAVLTFSFIGFKTKQVTAGSSKTLRIVMEEESSVLDEVVVVGYGTQKKKDLTGAVASANLKQFEDSPNTSILQSLQGSLPGVTIGQTSTAGAEPTILIRGRSTLGGNTGVLVVLDGAIYRGAFTDLNPTDIESVDVLRDPSSKAIYGAQAANGIIMVTSKKGKKNQKTEVNYSTFYSLQTPIKNRRTLNREEFIESSRLNQYTRGFTAVSGFTAPNPNYDYLNDSGGAFTPDVQNSINSGTDFNWFEAGQNASPYIVDHQFSVKGGSEKTSLFLSAGYTDQLGWILNDNYNRKSVRINVDHQVNTWLKVGVNTFGTFSDRSGNSPNLQSFVLMSPLIAPTTSDGKFVINPSGSSLTNPFLQIEADNLNKQNNIGAQAYLSIDIPGIKGLNYRLNFNNNYRWNQNYNSNIYESNGLGAARKENSYTFDTAMDHIVSYNTNLDKDRRHNLNAQIIYGYNKIENENTVAAATQFANQSLGYNNLGVGLIPVIRSGGYREQFLSTTARVIYNYAGKYLFNASIRRDGHSAFYPGKQIGYFPAASIGWVISEEGFLNNFKKIDQLKLRASYGLNGNTSPRYSSQNTYSSRVRDQYVFGDNANTVNSFVLERLISPDLTWEKTAGYNAGLDFGFFNNRISGNLDYYLSDTKDMLFDRSLSATNGVDTDRINIGGIRNTGLEAVVNFNPVRTENWNWNFGFNISKNDNSITSLTGNDINNDGKEDDLVQNGYFIGKSIGTVFTYVEDGIYQLGDDIPAGLEPGAYRFKDLDGNGLINEADRTHIGRREADYQFGITNSVTYKNFSLRFFINSIQGGISENDPWAGAGGFYGINTFVANNKFSDIDYWSPSNPNAEYNRANSGSLVSYTPFRDRSFVRLQDISVAYAFDKALVKKAGLANVKCYVSGKNIATWTNWKGWDPETSSGLGISPILAGNRAAFSALPVMMSVNFGLDITF</sequence>
<comment type="subcellular location">
    <subcellularLocation>
        <location evidence="1 7">Cell outer membrane</location>
        <topology evidence="1 7">Multi-pass membrane protein</topology>
    </subcellularLocation>
</comment>
<evidence type="ECO:0000256" key="7">
    <source>
        <dbReference type="PROSITE-ProRule" id="PRU01360"/>
    </source>
</evidence>
<dbReference type="Pfam" id="PF07715">
    <property type="entry name" value="Plug"/>
    <property type="match status" value="1"/>
</dbReference>
<dbReference type="PROSITE" id="PS52016">
    <property type="entry name" value="TONB_DEPENDENT_REC_3"/>
    <property type="match status" value="1"/>
</dbReference>
<evidence type="ECO:0000256" key="6">
    <source>
        <dbReference type="ARBA" id="ARBA00023237"/>
    </source>
</evidence>
<dbReference type="InterPro" id="IPR037066">
    <property type="entry name" value="Plug_dom_sf"/>
</dbReference>
<evidence type="ECO:0000256" key="2">
    <source>
        <dbReference type="ARBA" id="ARBA00022448"/>
    </source>
</evidence>
<protein>
    <recommendedName>
        <fullName evidence="9">TonB-dependent receptor plug domain-containing protein</fullName>
    </recommendedName>
</protein>
<dbReference type="NCBIfam" id="TIGR04057">
    <property type="entry name" value="SusC_RagA_signa"/>
    <property type="match status" value="1"/>
</dbReference>
<keyword evidence="4 7" id="KW-0812">Transmembrane</keyword>
<dbReference type="InterPro" id="IPR036942">
    <property type="entry name" value="Beta-barrel_TonB_sf"/>
</dbReference>
<feature type="chain" id="PRO_5007892867" description="TonB-dependent receptor plug domain-containing protein" evidence="8">
    <location>
        <begin position="25"/>
        <end position="1019"/>
    </location>
</feature>
<proteinExistence type="inferred from homology"/>